<dbReference type="AlphaFoldDB" id="A0A4S2L334"/>
<name>A0A4S2L334_OPIFE</name>
<organism evidence="2 3">
    <name type="scientific">Opisthorchis felineus</name>
    <dbReference type="NCBI Taxonomy" id="147828"/>
    <lineage>
        <taxon>Eukaryota</taxon>
        <taxon>Metazoa</taxon>
        <taxon>Spiralia</taxon>
        <taxon>Lophotrochozoa</taxon>
        <taxon>Platyhelminthes</taxon>
        <taxon>Trematoda</taxon>
        <taxon>Digenea</taxon>
        <taxon>Opisthorchiida</taxon>
        <taxon>Opisthorchiata</taxon>
        <taxon>Opisthorchiidae</taxon>
        <taxon>Opisthorchis</taxon>
    </lineage>
</organism>
<dbReference type="EMBL" id="SJOL01009900">
    <property type="protein sequence ID" value="TGZ54888.1"/>
    <property type="molecule type" value="Genomic_DNA"/>
</dbReference>
<proteinExistence type="predicted"/>
<keyword evidence="1" id="KW-1133">Transmembrane helix</keyword>
<keyword evidence="3" id="KW-1185">Reference proteome</keyword>
<keyword evidence="1" id="KW-0812">Transmembrane</keyword>
<accession>A0A4S2L334</accession>
<reference evidence="2 3" key="1">
    <citation type="journal article" date="2019" name="BMC Genomics">
        <title>New insights from Opisthorchis felineus genome: update on genomics of the epidemiologically important liver flukes.</title>
        <authorList>
            <person name="Ershov N.I."/>
            <person name="Mordvinov V.A."/>
            <person name="Prokhortchouk E.B."/>
            <person name="Pakharukova M.Y."/>
            <person name="Gunbin K.V."/>
            <person name="Ustyantsev K."/>
            <person name="Genaev M.A."/>
            <person name="Blinov A.G."/>
            <person name="Mazur A."/>
            <person name="Boulygina E."/>
            <person name="Tsygankova S."/>
            <person name="Khrameeva E."/>
            <person name="Chekanov N."/>
            <person name="Fan G."/>
            <person name="Xiao A."/>
            <person name="Zhang H."/>
            <person name="Xu X."/>
            <person name="Yang H."/>
            <person name="Solovyev V."/>
            <person name="Lee S.M."/>
            <person name="Liu X."/>
            <person name="Afonnikov D.A."/>
            <person name="Skryabin K.G."/>
        </authorList>
    </citation>
    <scope>NUCLEOTIDE SEQUENCE [LARGE SCALE GENOMIC DNA]</scope>
    <source>
        <strain evidence="2">AK-0245</strain>
        <tissue evidence="2">Whole organism</tissue>
    </source>
</reference>
<keyword evidence="1" id="KW-0472">Membrane</keyword>
<dbReference type="Proteomes" id="UP000308267">
    <property type="component" value="Unassembled WGS sequence"/>
</dbReference>
<sequence>MLPTLCSPPLSRSPLLCCLGIIFILLQVIHSPILLNHPVLVQSIPLAKRRRYLSCARNINSLLPHMQIVAAFAIFLLSLSPLFVIPQLDQLDLVISYPRSSCFVL</sequence>
<protein>
    <submittedName>
        <fullName evidence="2">Uncharacterized protein</fullName>
    </submittedName>
</protein>
<evidence type="ECO:0000313" key="2">
    <source>
        <dbReference type="EMBL" id="TGZ54888.1"/>
    </source>
</evidence>
<evidence type="ECO:0000313" key="3">
    <source>
        <dbReference type="Proteomes" id="UP000308267"/>
    </source>
</evidence>
<comment type="caution">
    <text evidence="2">The sequence shown here is derived from an EMBL/GenBank/DDBJ whole genome shotgun (WGS) entry which is preliminary data.</text>
</comment>
<evidence type="ECO:0000256" key="1">
    <source>
        <dbReference type="SAM" id="Phobius"/>
    </source>
</evidence>
<gene>
    <name evidence="2" type="ORF">CRM22_010538</name>
</gene>
<feature type="transmembrane region" description="Helical" evidence="1">
    <location>
        <begin position="67"/>
        <end position="85"/>
    </location>
</feature>